<feature type="domain" description="Importin subunit beta-1/Transportin-1-like TPR repeats" evidence="6">
    <location>
        <begin position="2"/>
        <end position="238"/>
    </location>
</feature>
<evidence type="ECO:0000256" key="5">
    <source>
        <dbReference type="ARBA" id="ARBA00022927"/>
    </source>
</evidence>
<dbReference type="GO" id="GO:0005737">
    <property type="term" value="C:cytoplasm"/>
    <property type="evidence" value="ECO:0007669"/>
    <property type="project" value="UniProtKB-SubCell"/>
</dbReference>
<evidence type="ECO:0000256" key="2">
    <source>
        <dbReference type="ARBA" id="ARBA00022448"/>
    </source>
</evidence>
<dbReference type="SUPFAM" id="SSF48371">
    <property type="entry name" value="ARM repeat"/>
    <property type="match status" value="1"/>
</dbReference>
<keyword evidence="8" id="KW-1185">Reference proteome</keyword>
<keyword evidence="3" id="KW-0963">Cytoplasm</keyword>
<comment type="subcellular location">
    <subcellularLocation>
        <location evidence="1">Cytoplasm</location>
    </subcellularLocation>
</comment>
<protein>
    <recommendedName>
        <fullName evidence="6">Importin subunit beta-1/Transportin-1-like TPR repeats domain-containing protein</fullName>
    </recommendedName>
</protein>
<proteinExistence type="predicted"/>
<evidence type="ECO:0000256" key="4">
    <source>
        <dbReference type="ARBA" id="ARBA00022737"/>
    </source>
</evidence>
<gene>
    <name evidence="7" type="ORF">CYMTET_17401</name>
</gene>
<organism evidence="7 8">
    <name type="scientific">Cymbomonas tetramitiformis</name>
    <dbReference type="NCBI Taxonomy" id="36881"/>
    <lineage>
        <taxon>Eukaryota</taxon>
        <taxon>Viridiplantae</taxon>
        <taxon>Chlorophyta</taxon>
        <taxon>Pyramimonadophyceae</taxon>
        <taxon>Pyramimonadales</taxon>
        <taxon>Pyramimonadaceae</taxon>
        <taxon>Cymbomonas</taxon>
    </lineage>
</organism>
<keyword evidence="2" id="KW-0813">Transport</keyword>
<dbReference type="InterPro" id="IPR016024">
    <property type="entry name" value="ARM-type_fold"/>
</dbReference>
<dbReference type="Gene3D" id="1.25.10.10">
    <property type="entry name" value="Leucine-rich Repeat Variant"/>
    <property type="match status" value="1"/>
</dbReference>
<accession>A0AAE0GA63</accession>
<dbReference type="AlphaFoldDB" id="A0AAE0GA63"/>
<evidence type="ECO:0000256" key="3">
    <source>
        <dbReference type="ARBA" id="ARBA00022490"/>
    </source>
</evidence>
<dbReference type="PANTHER" id="PTHR10527">
    <property type="entry name" value="IMPORTIN BETA"/>
    <property type="match status" value="1"/>
</dbReference>
<dbReference type="InterPro" id="IPR058584">
    <property type="entry name" value="IMB1_TNPO1-like_TPR"/>
</dbReference>
<comment type="caution">
    <text evidence="7">The sequence shown here is derived from an EMBL/GenBank/DDBJ whole genome shotgun (WGS) entry which is preliminary data.</text>
</comment>
<dbReference type="Pfam" id="PF25574">
    <property type="entry name" value="TPR_IMB1"/>
    <property type="match status" value="1"/>
</dbReference>
<keyword evidence="4" id="KW-0677">Repeat</keyword>
<feature type="non-terminal residue" evidence="7">
    <location>
        <position position="1"/>
    </location>
</feature>
<evidence type="ECO:0000313" key="8">
    <source>
        <dbReference type="Proteomes" id="UP001190700"/>
    </source>
</evidence>
<sequence length="277" mass="29672">ASEQLMMVFHGLLTEAAAECLHEEGTLALGSLVSAMGVAFSPHAPKFVPFILQGLSSHTEYGQFVVAVGTVSDLSNALKEGILPYSQSIMQLLCTAAADPNLNPCAGPVTFSCLGDLAMAIEVAYVPYLPTVMPLLNSLGHLWGSFNAETGEYTQEADPEDRSLHLNAILESYATILQAAKEHPSFQSALLPYTPGIYQLVGQVYAGVRNDELNQTAIGVLGDLADVLGPSVVGLFRQEPLFYADFLAECLSNEENVVLKDVAEFARDSIAKILHVQ</sequence>
<name>A0AAE0GA63_9CHLO</name>
<dbReference type="InterPro" id="IPR011989">
    <property type="entry name" value="ARM-like"/>
</dbReference>
<dbReference type="InterPro" id="IPR040122">
    <property type="entry name" value="Importin_beta"/>
</dbReference>
<dbReference type="GO" id="GO:0006606">
    <property type="term" value="P:protein import into nucleus"/>
    <property type="evidence" value="ECO:0007669"/>
    <property type="project" value="InterPro"/>
</dbReference>
<evidence type="ECO:0000259" key="6">
    <source>
        <dbReference type="Pfam" id="PF25574"/>
    </source>
</evidence>
<dbReference type="EMBL" id="LGRX02007750">
    <property type="protein sequence ID" value="KAK3274409.1"/>
    <property type="molecule type" value="Genomic_DNA"/>
</dbReference>
<evidence type="ECO:0000256" key="1">
    <source>
        <dbReference type="ARBA" id="ARBA00004496"/>
    </source>
</evidence>
<reference evidence="7 8" key="1">
    <citation type="journal article" date="2015" name="Genome Biol. Evol.">
        <title>Comparative Genomics of a Bacterivorous Green Alga Reveals Evolutionary Causalities and Consequences of Phago-Mixotrophic Mode of Nutrition.</title>
        <authorList>
            <person name="Burns J.A."/>
            <person name="Paasch A."/>
            <person name="Narechania A."/>
            <person name="Kim E."/>
        </authorList>
    </citation>
    <scope>NUCLEOTIDE SEQUENCE [LARGE SCALE GENOMIC DNA]</scope>
    <source>
        <strain evidence="7 8">PLY_AMNH</strain>
    </source>
</reference>
<evidence type="ECO:0000313" key="7">
    <source>
        <dbReference type="EMBL" id="KAK3274409.1"/>
    </source>
</evidence>
<dbReference type="Proteomes" id="UP001190700">
    <property type="component" value="Unassembled WGS sequence"/>
</dbReference>
<keyword evidence="5" id="KW-0653">Protein transport</keyword>